<name>A0A0F9UUC1_9ZZZZ</name>
<proteinExistence type="predicted"/>
<evidence type="ECO:0000313" key="1">
    <source>
        <dbReference type="EMBL" id="KKN96680.1"/>
    </source>
</evidence>
<accession>A0A0F9UUC1</accession>
<reference evidence="1" key="1">
    <citation type="journal article" date="2015" name="Nature">
        <title>Complex archaea that bridge the gap between prokaryotes and eukaryotes.</title>
        <authorList>
            <person name="Spang A."/>
            <person name="Saw J.H."/>
            <person name="Jorgensen S.L."/>
            <person name="Zaremba-Niedzwiedzka K."/>
            <person name="Martijn J."/>
            <person name="Lind A.E."/>
            <person name="van Eijk R."/>
            <person name="Schleper C."/>
            <person name="Guy L."/>
            <person name="Ettema T.J."/>
        </authorList>
    </citation>
    <scope>NUCLEOTIDE SEQUENCE</scope>
</reference>
<organism evidence="1">
    <name type="scientific">marine sediment metagenome</name>
    <dbReference type="NCBI Taxonomy" id="412755"/>
    <lineage>
        <taxon>unclassified sequences</taxon>
        <taxon>metagenomes</taxon>
        <taxon>ecological metagenomes</taxon>
    </lineage>
</organism>
<dbReference type="EMBL" id="LAZR01000062">
    <property type="protein sequence ID" value="KKN96680.1"/>
    <property type="molecule type" value="Genomic_DNA"/>
</dbReference>
<comment type="caution">
    <text evidence="1">The sequence shown here is derived from an EMBL/GenBank/DDBJ whole genome shotgun (WGS) entry which is preliminary data.</text>
</comment>
<protein>
    <submittedName>
        <fullName evidence="1">Uncharacterized protein</fullName>
    </submittedName>
</protein>
<gene>
    <name evidence="1" type="ORF">LCGC14_0163240</name>
</gene>
<sequence>MYLPRTDDKKKAFNLYHEMVRAGLQKLASHIEESYCPPDWGFCVLMFEFGGDGKNMQWISNANREDMMKALREQADRLEKRIAGGPGDDPASVV</sequence>
<dbReference type="AlphaFoldDB" id="A0A0F9UUC1"/>